<evidence type="ECO:0000256" key="4">
    <source>
        <dbReference type="ARBA" id="ARBA00023136"/>
    </source>
</evidence>
<protein>
    <recommendedName>
        <fullName evidence="7">Endolytic murein transglycosylase</fullName>
        <ecNumber evidence="7">4.2.2.29</ecNumber>
    </recommendedName>
    <alternativeName>
        <fullName evidence="7">Peptidoglycan lytic transglycosylase</fullName>
    </alternativeName>
    <alternativeName>
        <fullName evidence="7">Peptidoglycan polymerization terminase</fullName>
    </alternativeName>
</protein>
<dbReference type="GO" id="GO:0071555">
    <property type="term" value="P:cell wall organization"/>
    <property type="evidence" value="ECO:0007669"/>
    <property type="project" value="UniProtKB-KW"/>
</dbReference>
<evidence type="ECO:0000256" key="2">
    <source>
        <dbReference type="ARBA" id="ARBA00022692"/>
    </source>
</evidence>
<evidence type="ECO:0000256" key="1">
    <source>
        <dbReference type="ARBA" id="ARBA00022475"/>
    </source>
</evidence>
<feature type="transmembrane region" description="Helical" evidence="7">
    <location>
        <begin position="58"/>
        <end position="84"/>
    </location>
</feature>
<dbReference type="CDD" id="cd08010">
    <property type="entry name" value="MltG_like"/>
    <property type="match status" value="1"/>
</dbReference>
<evidence type="ECO:0000256" key="8">
    <source>
        <dbReference type="SAM" id="MobiDB-lite"/>
    </source>
</evidence>
<comment type="function">
    <text evidence="7">Functions as a peptidoglycan terminase that cleaves nascent peptidoglycan strands endolytically to terminate their elongation.</text>
</comment>
<evidence type="ECO:0000256" key="6">
    <source>
        <dbReference type="ARBA" id="ARBA00023316"/>
    </source>
</evidence>
<organism evidence="9 10">
    <name type="scientific">Allorhizobium taibaishanense</name>
    <dbReference type="NCBI Taxonomy" id="887144"/>
    <lineage>
        <taxon>Bacteria</taxon>
        <taxon>Pseudomonadati</taxon>
        <taxon>Pseudomonadota</taxon>
        <taxon>Alphaproteobacteria</taxon>
        <taxon>Hyphomicrobiales</taxon>
        <taxon>Rhizobiaceae</taxon>
        <taxon>Rhizobium/Agrobacterium group</taxon>
        <taxon>Allorhizobium</taxon>
    </lineage>
</organism>
<dbReference type="HAMAP" id="MF_02065">
    <property type="entry name" value="MltG"/>
    <property type="match status" value="1"/>
</dbReference>
<dbReference type="PANTHER" id="PTHR30518">
    <property type="entry name" value="ENDOLYTIC MUREIN TRANSGLYCOSYLASE"/>
    <property type="match status" value="1"/>
</dbReference>
<keyword evidence="7" id="KW-0997">Cell inner membrane</keyword>
<keyword evidence="5 7" id="KW-0456">Lyase</keyword>
<comment type="catalytic activity">
    <reaction evidence="7">
        <text>a peptidoglycan chain = a peptidoglycan chain with N-acetyl-1,6-anhydromuramyl-[peptide] at the reducing end + a peptidoglycan chain with N-acetylglucosamine at the non-reducing end.</text>
        <dbReference type="EC" id="4.2.2.29"/>
    </reaction>
</comment>
<keyword evidence="6 7" id="KW-0961">Cell wall biogenesis/degradation</keyword>
<dbReference type="Pfam" id="PF02618">
    <property type="entry name" value="YceG"/>
    <property type="match status" value="1"/>
</dbReference>
<dbReference type="Gene3D" id="3.30.1490.480">
    <property type="entry name" value="Endolytic murein transglycosylase"/>
    <property type="match status" value="1"/>
</dbReference>
<sequence>MSDRIDQEASRSSNGEPQNQIPPSRQQGPFIPKSPSEALRPEKVPQPPRRSRRARSQVVVFLNFLMTLMVFACLAAVAAFFYVVSAFQDPGPLQTNANFLVRNGAGLSEISTGLERNDMISDARIFRYMAATYLSDGNTLKAGEYEIKAGASMKDILDLLRSGKSILYSVTMPEGLTVKQMFDRLAKDEVLEGDLPKTLPAEGSLRPDTYKFSRGTKRQEIVDQMLEGQKRLVDQIWANRAPDLSLKTKEQFVVLASIVEKETGKDDERAHVASVFLNRLQKGMRLQSDPTIVYGLFGGDGKPSDRPIYQSDLQKQTPYNTYLIKGLPPGPIANPGKAALEAVANPWRSNDLYFVADGTGGHVFAATLDEHNANVKRWRKLEADKGVDPQQAVDGQPEADPSVAPSPTPPPAKPAKKK</sequence>
<comment type="caution">
    <text evidence="9">The sequence shown here is derived from an EMBL/GenBank/DDBJ whole genome shotgun (WGS) entry which is preliminary data.</text>
</comment>
<reference evidence="9 10" key="1">
    <citation type="submission" date="2020-08" db="EMBL/GenBank/DDBJ databases">
        <title>Genomic Encyclopedia of Type Strains, Phase IV (KMG-IV): sequencing the most valuable type-strain genomes for metagenomic binning, comparative biology and taxonomic classification.</title>
        <authorList>
            <person name="Goeker M."/>
        </authorList>
    </citation>
    <scope>NUCLEOTIDE SEQUENCE [LARGE SCALE GENOMIC DNA]</scope>
    <source>
        <strain evidence="9 10">DSM 100021</strain>
    </source>
</reference>
<evidence type="ECO:0000313" key="10">
    <source>
        <dbReference type="Proteomes" id="UP000544107"/>
    </source>
</evidence>
<keyword evidence="2 7" id="KW-0812">Transmembrane</keyword>
<feature type="compositionally biased region" description="Pro residues" evidence="8">
    <location>
        <begin position="404"/>
        <end position="418"/>
    </location>
</feature>
<dbReference type="EC" id="4.2.2.29" evidence="7"/>
<dbReference type="GO" id="GO:0005886">
    <property type="term" value="C:plasma membrane"/>
    <property type="evidence" value="ECO:0007669"/>
    <property type="project" value="UniProtKB-SubCell"/>
</dbReference>
<keyword evidence="4 7" id="KW-0472">Membrane</keyword>
<feature type="region of interest" description="Disordered" evidence="8">
    <location>
        <begin position="1"/>
        <end position="51"/>
    </location>
</feature>
<evidence type="ECO:0000256" key="5">
    <source>
        <dbReference type="ARBA" id="ARBA00023239"/>
    </source>
</evidence>
<dbReference type="AlphaFoldDB" id="A0A7W6HLM1"/>
<dbReference type="EMBL" id="JACIED010000002">
    <property type="protein sequence ID" value="MBB4007463.1"/>
    <property type="molecule type" value="Genomic_DNA"/>
</dbReference>
<gene>
    <name evidence="7" type="primary">mltG</name>
    <name evidence="9" type="ORF">GGQ71_001726</name>
</gene>
<dbReference type="NCBIfam" id="TIGR00247">
    <property type="entry name" value="endolytic transglycosylase MltG"/>
    <property type="match status" value="1"/>
</dbReference>
<proteinExistence type="inferred from homology"/>
<evidence type="ECO:0000313" key="9">
    <source>
        <dbReference type="EMBL" id="MBB4007463.1"/>
    </source>
</evidence>
<keyword evidence="1 7" id="KW-1003">Cell membrane</keyword>
<dbReference type="GO" id="GO:0009252">
    <property type="term" value="P:peptidoglycan biosynthetic process"/>
    <property type="evidence" value="ECO:0007669"/>
    <property type="project" value="UniProtKB-UniRule"/>
</dbReference>
<comment type="similarity">
    <text evidence="7">Belongs to the transglycosylase MltG family.</text>
</comment>
<accession>A0A7W6HLM1</accession>
<dbReference type="Proteomes" id="UP000544107">
    <property type="component" value="Unassembled WGS sequence"/>
</dbReference>
<feature type="region of interest" description="Disordered" evidence="8">
    <location>
        <begin position="382"/>
        <end position="418"/>
    </location>
</feature>
<keyword evidence="3 7" id="KW-1133">Transmembrane helix</keyword>
<evidence type="ECO:0000256" key="3">
    <source>
        <dbReference type="ARBA" id="ARBA00022989"/>
    </source>
</evidence>
<feature type="site" description="Important for catalytic activity" evidence="7">
    <location>
        <position position="262"/>
    </location>
</feature>
<comment type="subcellular location">
    <subcellularLocation>
        <location evidence="7">Cell inner membrane</location>
        <topology evidence="7">Single-pass membrane protein</topology>
    </subcellularLocation>
</comment>
<name>A0A7W6HLM1_9HYPH</name>
<dbReference type="Gene3D" id="3.30.160.60">
    <property type="entry name" value="Classic Zinc Finger"/>
    <property type="match status" value="1"/>
</dbReference>
<dbReference type="InterPro" id="IPR003770">
    <property type="entry name" value="MLTG-like"/>
</dbReference>
<evidence type="ECO:0000256" key="7">
    <source>
        <dbReference type="HAMAP-Rule" id="MF_02065"/>
    </source>
</evidence>
<dbReference type="PANTHER" id="PTHR30518:SF2">
    <property type="entry name" value="ENDOLYTIC MUREIN TRANSGLYCOSYLASE"/>
    <property type="match status" value="1"/>
</dbReference>
<feature type="compositionally biased region" description="Polar residues" evidence="8">
    <location>
        <begin position="10"/>
        <end position="27"/>
    </location>
</feature>
<dbReference type="GO" id="GO:0008932">
    <property type="term" value="F:lytic endotransglycosylase activity"/>
    <property type="evidence" value="ECO:0007669"/>
    <property type="project" value="UniProtKB-UniRule"/>
</dbReference>